<dbReference type="PANTHER" id="PTHR43214">
    <property type="entry name" value="TWO-COMPONENT RESPONSE REGULATOR"/>
    <property type="match status" value="1"/>
</dbReference>
<dbReference type="GO" id="GO:0006355">
    <property type="term" value="P:regulation of DNA-templated transcription"/>
    <property type="evidence" value="ECO:0007669"/>
    <property type="project" value="InterPro"/>
</dbReference>
<dbReference type="InterPro" id="IPR000792">
    <property type="entry name" value="Tscrpt_reg_LuxR_C"/>
</dbReference>
<dbReference type="SMART" id="SM00448">
    <property type="entry name" value="REC"/>
    <property type="match status" value="1"/>
</dbReference>
<dbReference type="InterPro" id="IPR039420">
    <property type="entry name" value="WalR-like"/>
</dbReference>
<keyword evidence="2" id="KW-0597">Phosphoprotein</keyword>
<dbReference type="PROSITE" id="PS50110">
    <property type="entry name" value="RESPONSE_REGULATORY"/>
    <property type="match status" value="1"/>
</dbReference>
<keyword evidence="6" id="KW-1185">Reference proteome</keyword>
<evidence type="ECO:0000259" key="4">
    <source>
        <dbReference type="PROSITE" id="PS50110"/>
    </source>
</evidence>
<feature type="domain" description="Response regulatory" evidence="4">
    <location>
        <begin position="6"/>
        <end position="117"/>
    </location>
</feature>
<dbReference type="SUPFAM" id="SSF52172">
    <property type="entry name" value="CheY-like"/>
    <property type="match status" value="1"/>
</dbReference>
<dbReference type="InterPro" id="IPR016032">
    <property type="entry name" value="Sig_transdc_resp-reg_C-effctor"/>
</dbReference>
<dbReference type="PANTHER" id="PTHR43214:SF43">
    <property type="entry name" value="TWO-COMPONENT RESPONSE REGULATOR"/>
    <property type="match status" value="1"/>
</dbReference>
<evidence type="ECO:0000313" key="6">
    <source>
        <dbReference type="Proteomes" id="UP000321805"/>
    </source>
</evidence>
<evidence type="ECO:0000256" key="2">
    <source>
        <dbReference type="PROSITE-ProRule" id="PRU00169"/>
    </source>
</evidence>
<dbReference type="CDD" id="cd06170">
    <property type="entry name" value="LuxR_C_like"/>
    <property type="match status" value="1"/>
</dbReference>
<gene>
    <name evidence="5" type="ORF">FSW04_13360</name>
</gene>
<dbReference type="Pfam" id="PF00196">
    <property type="entry name" value="GerE"/>
    <property type="match status" value="1"/>
</dbReference>
<protein>
    <submittedName>
        <fullName evidence="5">Response regulator transcription factor</fullName>
    </submittedName>
</protein>
<evidence type="ECO:0000313" key="5">
    <source>
        <dbReference type="EMBL" id="QEC48456.1"/>
    </source>
</evidence>
<evidence type="ECO:0000256" key="1">
    <source>
        <dbReference type="ARBA" id="ARBA00023125"/>
    </source>
</evidence>
<dbReference type="InterPro" id="IPR001789">
    <property type="entry name" value="Sig_transdc_resp-reg_receiver"/>
</dbReference>
<dbReference type="Gene3D" id="3.40.50.2300">
    <property type="match status" value="1"/>
</dbReference>
<dbReference type="InterPro" id="IPR036388">
    <property type="entry name" value="WH-like_DNA-bd_sf"/>
</dbReference>
<evidence type="ECO:0000259" key="3">
    <source>
        <dbReference type="PROSITE" id="PS50043"/>
    </source>
</evidence>
<dbReference type="OrthoDB" id="4309410at2"/>
<dbReference type="EMBL" id="CP042430">
    <property type="protein sequence ID" value="QEC48456.1"/>
    <property type="molecule type" value="Genomic_DNA"/>
</dbReference>
<feature type="domain" description="HTH luxR-type" evidence="3">
    <location>
        <begin position="148"/>
        <end position="213"/>
    </location>
</feature>
<dbReference type="InterPro" id="IPR011006">
    <property type="entry name" value="CheY-like_superfamily"/>
</dbReference>
<dbReference type="GO" id="GO:0003677">
    <property type="term" value="F:DNA binding"/>
    <property type="evidence" value="ECO:0007669"/>
    <property type="project" value="UniProtKB-KW"/>
</dbReference>
<dbReference type="PROSITE" id="PS50043">
    <property type="entry name" value="HTH_LUXR_2"/>
    <property type="match status" value="1"/>
</dbReference>
<keyword evidence="1" id="KW-0238">DNA-binding</keyword>
<organism evidence="5 6">
    <name type="scientific">Baekduia soli</name>
    <dbReference type="NCBI Taxonomy" id="496014"/>
    <lineage>
        <taxon>Bacteria</taxon>
        <taxon>Bacillati</taxon>
        <taxon>Actinomycetota</taxon>
        <taxon>Thermoleophilia</taxon>
        <taxon>Solirubrobacterales</taxon>
        <taxon>Baekduiaceae</taxon>
        <taxon>Baekduia</taxon>
    </lineage>
</organism>
<dbReference type="Pfam" id="PF00072">
    <property type="entry name" value="Response_reg"/>
    <property type="match status" value="1"/>
</dbReference>
<dbReference type="Proteomes" id="UP000321805">
    <property type="component" value="Chromosome"/>
</dbReference>
<dbReference type="AlphaFoldDB" id="A0A5B8U5Q8"/>
<accession>A0A5B8U5Q8</accession>
<dbReference type="SUPFAM" id="SSF46894">
    <property type="entry name" value="C-terminal effector domain of the bipartite response regulators"/>
    <property type="match status" value="1"/>
</dbReference>
<dbReference type="RefSeq" id="WP_146920008.1">
    <property type="nucleotide sequence ID" value="NZ_CP042430.1"/>
</dbReference>
<dbReference type="Gene3D" id="1.10.10.10">
    <property type="entry name" value="Winged helix-like DNA-binding domain superfamily/Winged helix DNA-binding domain"/>
    <property type="match status" value="1"/>
</dbReference>
<name>A0A5B8U5Q8_9ACTN</name>
<dbReference type="SMART" id="SM00421">
    <property type="entry name" value="HTH_LUXR"/>
    <property type="match status" value="1"/>
</dbReference>
<dbReference type="GO" id="GO:0000160">
    <property type="term" value="P:phosphorelay signal transduction system"/>
    <property type="evidence" value="ECO:0007669"/>
    <property type="project" value="InterPro"/>
</dbReference>
<proteinExistence type="predicted"/>
<sequence>MTDAMHVFVVEPHPIFRRGLTECLRSLQAVGRVTESAEVAEAIAHPAFADADVVVVDHELPGTRGLLRARDGQGDGVIVLLADSYGDIREAVEAGAIGFLSRSTLTPESLAGAVQAAANGTRVVTPGLLAGLAGRRPAATGTAVGAGGPPGASWLSGREQQVLTLIADGLPTREVAQRLSYSERTVKNVLHDVVIKLGARSRSQAVAHAVRDGLI</sequence>
<feature type="modified residue" description="4-aspartylphosphate" evidence="2">
    <location>
        <position position="57"/>
    </location>
</feature>
<reference evidence="5 6" key="1">
    <citation type="journal article" date="2018" name="J. Microbiol.">
        <title>Baekduia soli gen. nov., sp. nov., a novel bacterium isolated from the soil of Baekdu Mountain and proposal of a novel family name, Baekduiaceae fam. nov.</title>
        <authorList>
            <person name="An D.S."/>
            <person name="Siddiqi M.Z."/>
            <person name="Kim K.H."/>
            <person name="Yu H.S."/>
            <person name="Im W.T."/>
        </authorList>
    </citation>
    <scope>NUCLEOTIDE SEQUENCE [LARGE SCALE GENOMIC DNA]</scope>
    <source>
        <strain evidence="5 6">BR7-21</strain>
    </source>
</reference>
<dbReference type="KEGG" id="bsol:FSW04_13360"/>
<dbReference type="PRINTS" id="PR00038">
    <property type="entry name" value="HTHLUXR"/>
</dbReference>